<dbReference type="AlphaFoldDB" id="A0A5J4XA73"/>
<protein>
    <submittedName>
        <fullName evidence="2">Uncharacterized protein</fullName>
    </submittedName>
</protein>
<sequence>MQLHFLIKLTLSLLPVNEVTIDEDYDEDVDQGGSAYLFYLALIYSNKLADDYFSDQPGGKNFFLDASLALDISAYSFIIDYSFMEADYGLDVLNPFYDPDSDEIVLFLLIMMMKNGEIVLQIPNVILEEGEEEEEEDNVYYEDGLDDIQLMKIEEFLFLILNQEILDVLKMDLI</sequence>
<keyword evidence="1" id="KW-0732">Signal</keyword>
<gene>
    <name evidence="2" type="ORF">EZS28_000454</name>
</gene>
<reference evidence="2 3" key="1">
    <citation type="submission" date="2019-03" db="EMBL/GenBank/DDBJ databases">
        <title>Single cell metagenomics reveals metabolic interactions within the superorganism composed of flagellate Streblomastix strix and complex community of Bacteroidetes bacteria on its surface.</title>
        <authorList>
            <person name="Treitli S.C."/>
            <person name="Kolisko M."/>
            <person name="Husnik F."/>
            <person name="Keeling P."/>
            <person name="Hampl V."/>
        </authorList>
    </citation>
    <scope>NUCLEOTIDE SEQUENCE [LARGE SCALE GENOMIC DNA]</scope>
    <source>
        <strain evidence="2">ST1C</strain>
    </source>
</reference>
<comment type="caution">
    <text evidence="2">The sequence shown here is derived from an EMBL/GenBank/DDBJ whole genome shotgun (WGS) entry which is preliminary data.</text>
</comment>
<proteinExistence type="predicted"/>
<evidence type="ECO:0000313" key="2">
    <source>
        <dbReference type="EMBL" id="KAA6404023.1"/>
    </source>
</evidence>
<dbReference type="EMBL" id="SNRW01000036">
    <property type="protein sequence ID" value="KAA6404023.1"/>
    <property type="molecule type" value="Genomic_DNA"/>
</dbReference>
<organism evidence="2 3">
    <name type="scientific">Streblomastix strix</name>
    <dbReference type="NCBI Taxonomy" id="222440"/>
    <lineage>
        <taxon>Eukaryota</taxon>
        <taxon>Metamonada</taxon>
        <taxon>Preaxostyla</taxon>
        <taxon>Oxymonadida</taxon>
        <taxon>Streblomastigidae</taxon>
        <taxon>Streblomastix</taxon>
    </lineage>
</organism>
<accession>A0A5J4XA73</accession>
<feature type="signal peptide" evidence="1">
    <location>
        <begin position="1"/>
        <end position="21"/>
    </location>
</feature>
<evidence type="ECO:0000256" key="1">
    <source>
        <dbReference type="SAM" id="SignalP"/>
    </source>
</evidence>
<name>A0A5J4XA73_9EUKA</name>
<evidence type="ECO:0000313" key="3">
    <source>
        <dbReference type="Proteomes" id="UP000324800"/>
    </source>
</evidence>
<feature type="chain" id="PRO_5023913370" evidence="1">
    <location>
        <begin position="22"/>
        <end position="174"/>
    </location>
</feature>
<dbReference type="Proteomes" id="UP000324800">
    <property type="component" value="Unassembled WGS sequence"/>
</dbReference>